<evidence type="ECO:0000313" key="3">
    <source>
        <dbReference type="Proteomes" id="UP000546701"/>
    </source>
</evidence>
<keyword evidence="1" id="KW-0812">Transmembrane</keyword>
<accession>A0A7W9BU93</accession>
<organism evidence="2 3">
    <name type="scientific">Sphingomonas prati</name>
    <dbReference type="NCBI Taxonomy" id="1843237"/>
    <lineage>
        <taxon>Bacteria</taxon>
        <taxon>Pseudomonadati</taxon>
        <taxon>Pseudomonadota</taxon>
        <taxon>Alphaproteobacteria</taxon>
        <taxon>Sphingomonadales</taxon>
        <taxon>Sphingomonadaceae</taxon>
        <taxon>Sphingomonas</taxon>
    </lineage>
</organism>
<comment type="caution">
    <text evidence="2">The sequence shown here is derived from an EMBL/GenBank/DDBJ whole genome shotgun (WGS) entry which is preliminary data.</text>
</comment>
<evidence type="ECO:0000256" key="1">
    <source>
        <dbReference type="SAM" id="Phobius"/>
    </source>
</evidence>
<dbReference type="Proteomes" id="UP000546701">
    <property type="component" value="Unassembled WGS sequence"/>
</dbReference>
<feature type="transmembrane region" description="Helical" evidence="1">
    <location>
        <begin position="35"/>
        <end position="54"/>
    </location>
</feature>
<keyword evidence="3" id="KW-1185">Reference proteome</keyword>
<dbReference type="AlphaFoldDB" id="A0A7W9BU93"/>
<feature type="transmembrane region" description="Helical" evidence="1">
    <location>
        <begin position="12"/>
        <end position="29"/>
    </location>
</feature>
<evidence type="ECO:0000313" key="2">
    <source>
        <dbReference type="EMBL" id="MBB5730121.1"/>
    </source>
</evidence>
<reference evidence="2 3" key="1">
    <citation type="submission" date="2020-08" db="EMBL/GenBank/DDBJ databases">
        <title>Genomic Encyclopedia of Type Strains, Phase IV (KMG-IV): sequencing the most valuable type-strain genomes for metagenomic binning, comparative biology and taxonomic classification.</title>
        <authorList>
            <person name="Goeker M."/>
        </authorList>
    </citation>
    <scope>NUCLEOTIDE SEQUENCE [LARGE SCALE GENOMIC DNA]</scope>
    <source>
        <strain evidence="2 3">DSM 103336</strain>
    </source>
</reference>
<proteinExistence type="predicted"/>
<name>A0A7W9BU93_9SPHN</name>
<gene>
    <name evidence="2" type="ORF">FHS99_002619</name>
</gene>
<dbReference type="EMBL" id="JACIJR010000006">
    <property type="protein sequence ID" value="MBB5730121.1"/>
    <property type="molecule type" value="Genomic_DNA"/>
</dbReference>
<sequence>MTPPASPPRSGGGVFLALGAIVGAVAGMAMGQTTAGLLIGFGAGLSIALIQWLIQRRG</sequence>
<keyword evidence="1" id="KW-0472">Membrane</keyword>
<keyword evidence="1" id="KW-1133">Transmembrane helix</keyword>
<dbReference type="RefSeq" id="WP_184075265.1">
    <property type="nucleotide sequence ID" value="NZ_JACIJR010000006.1"/>
</dbReference>
<protein>
    <submittedName>
        <fullName evidence="2">Uncharacterized protein</fullName>
    </submittedName>
</protein>